<protein>
    <submittedName>
        <fullName evidence="3">CDP-glycerol glycerophosphotransferase family protein</fullName>
    </submittedName>
</protein>
<keyword evidence="2" id="KW-1133">Transmembrane helix</keyword>
<organism evidence="3 4">
    <name type="scientific">Amnibacterium endophyticum</name>
    <dbReference type="NCBI Taxonomy" id="2109337"/>
    <lineage>
        <taxon>Bacteria</taxon>
        <taxon>Bacillati</taxon>
        <taxon>Actinomycetota</taxon>
        <taxon>Actinomycetes</taxon>
        <taxon>Micrococcales</taxon>
        <taxon>Microbacteriaceae</taxon>
        <taxon>Amnibacterium</taxon>
    </lineage>
</organism>
<dbReference type="InterPro" id="IPR007554">
    <property type="entry name" value="Glycerophosphate_synth"/>
</dbReference>
<dbReference type="EMBL" id="JBHUEA010000005">
    <property type="protein sequence ID" value="MFD1720864.1"/>
    <property type="molecule type" value="Genomic_DNA"/>
</dbReference>
<feature type="region of interest" description="Disordered" evidence="1">
    <location>
        <begin position="139"/>
        <end position="164"/>
    </location>
</feature>
<comment type="caution">
    <text evidence="3">The sequence shown here is derived from an EMBL/GenBank/DDBJ whole genome shotgun (WGS) entry which is preliminary data.</text>
</comment>
<evidence type="ECO:0000256" key="1">
    <source>
        <dbReference type="SAM" id="MobiDB-lite"/>
    </source>
</evidence>
<accession>A0ABW4LD31</accession>
<reference evidence="4" key="1">
    <citation type="journal article" date="2019" name="Int. J. Syst. Evol. Microbiol.">
        <title>The Global Catalogue of Microorganisms (GCM) 10K type strain sequencing project: providing services to taxonomists for standard genome sequencing and annotation.</title>
        <authorList>
            <consortium name="The Broad Institute Genomics Platform"/>
            <consortium name="The Broad Institute Genome Sequencing Center for Infectious Disease"/>
            <person name="Wu L."/>
            <person name="Ma J."/>
        </authorList>
    </citation>
    <scope>NUCLEOTIDE SEQUENCE [LARGE SCALE GENOMIC DNA]</scope>
    <source>
        <strain evidence="4">CGMCC 1.12471</strain>
    </source>
</reference>
<dbReference type="Gene3D" id="3.40.50.12580">
    <property type="match status" value="1"/>
</dbReference>
<feature type="transmembrane region" description="Helical" evidence="2">
    <location>
        <begin position="20"/>
        <end position="44"/>
    </location>
</feature>
<dbReference type="SUPFAM" id="SSF53756">
    <property type="entry name" value="UDP-Glycosyltransferase/glycogen phosphorylase"/>
    <property type="match status" value="1"/>
</dbReference>
<name>A0ABW4LD31_9MICO</name>
<dbReference type="Pfam" id="PF04464">
    <property type="entry name" value="Glyphos_transf"/>
    <property type="match status" value="1"/>
</dbReference>
<dbReference type="InterPro" id="IPR043148">
    <property type="entry name" value="TagF_C"/>
</dbReference>
<evidence type="ECO:0000256" key="2">
    <source>
        <dbReference type="SAM" id="Phobius"/>
    </source>
</evidence>
<dbReference type="Proteomes" id="UP001597347">
    <property type="component" value="Unassembled WGS sequence"/>
</dbReference>
<feature type="transmembrane region" description="Helical" evidence="2">
    <location>
        <begin position="201"/>
        <end position="221"/>
    </location>
</feature>
<keyword evidence="2" id="KW-0812">Transmembrane</keyword>
<keyword evidence="4" id="KW-1185">Reference proteome</keyword>
<evidence type="ECO:0000313" key="3">
    <source>
        <dbReference type="EMBL" id="MFD1720864.1"/>
    </source>
</evidence>
<proteinExistence type="predicted"/>
<keyword evidence="2" id="KW-0472">Membrane</keyword>
<gene>
    <name evidence="3" type="ORF">ACFSBI_04820</name>
</gene>
<evidence type="ECO:0000313" key="4">
    <source>
        <dbReference type="Proteomes" id="UP001597347"/>
    </source>
</evidence>
<feature type="transmembrane region" description="Helical" evidence="2">
    <location>
        <begin position="99"/>
        <end position="124"/>
    </location>
</feature>
<sequence length="605" mass="64547">MRGRQRRIAPVRFGQESSDVVDLGLVALAVLAAIVALLTGLWAISMVGAVPSLAADIARGERSPRLRRIARRILLDRPERSLVRNGSVAAAVAATPPQLAFFSLAVLLITVLALHLALTVYTALGVRRSARERAGMTWRHLDVPSTGSGQRDGSEQGPGPLPDPVQDVLPVDGLRLITTTEVLVLAGFTLAAAGIGSVPVLLAALALLVAFSAVGLALAAWGPRGSHPVRITDTTLAEAVREYAPEVVFSFSSPASGTYALGVWASVINAMERPVLVVLREAVHLDGVETITKPTVVAPSVGDLLSVMPRSVRVVLYPTNVVKNNETIRIPGPMHSFIGHGDSDKVGSFSPLNRMYDEIWVAGRAAVERYAAVDEGIDLNVVRPVGRPQLADIRRAQPDDHQPGDRLTVLYAPTWEGFFDEADYSSVATMGERIVQTCLETGARVLFKPHPLTGHRLPAAGRAREAIDEAVRRAGNGSQVVAPTPNSLYEAFNRADILISDISSVITDFLASRKPYAVTNRRDLPEAEFRALFPSSGAAVLLGSDCAGLPEALADAAGADLRRPQREALAEHLLGPEGDPMAVFLHEVDLFVERADARLAAARVS</sequence>
<dbReference type="RefSeq" id="WP_377932584.1">
    <property type="nucleotide sequence ID" value="NZ_JBHUEA010000005.1"/>
</dbReference>